<gene>
    <name evidence="1" type="ORF">LCGC14_1947440</name>
</gene>
<feature type="non-terminal residue" evidence="1">
    <location>
        <position position="294"/>
    </location>
</feature>
<proteinExistence type="predicted"/>
<organism evidence="1">
    <name type="scientific">marine sediment metagenome</name>
    <dbReference type="NCBI Taxonomy" id="412755"/>
    <lineage>
        <taxon>unclassified sequences</taxon>
        <taxon>metagenomes</taxon>
        <taxon>ecological metagenomes</taxon>
    </lineage>
</organism>
<sequence>MVRYVVGSYLVILTLIGGAEIMTTKIEWTQETWNPVTGCTKVSPGCENCYALHMAYRLQFMHKADARYEGLTWYNDAKELAWTGKVNCCPDTLKKPLHWRKPHRIFVCSMSDLFHEDVPEAFIAKAWDVMWATPWHTYQILTKRIERLRKFARKYAYLRHDGGACMKPGDFLGADQLEAGDCGWGKDWQCSHPDNIGDCNTYTECPIAYEVRHRDDLAEIGVADDYEYDDDGVTDDNTNWMELHTRPREAMARNVWLGVTVENKDYTDRIDYLRRTPAAVKFLSLEPLLGPLEG</sequence>
<dbReference type="InterPro" id="IPR011101">
    <property type="entry name" value="DUF5131"/>
</dbReference>
<evidence type="ECO:0008006" key="2">
    <source>
        <dbReference type="Google" id="ProtNLM"/>
    </source>
</evidence>
<comment type="caution">
    <text evidence="1">The sequence shown here is derived from an EMBL/GenBank/DDBJ whole genome shotgun (WGS) entry which is preliminary data.</text>
</comment>
<dbReference type="Pfam" id="PF07505">
    <property type="entry name" value="DUF5131"/>
    <property type="match status" value="1"/>
</dbReference>
<name>A0A0F9HWS9_9ZZZZ</name>
<evidence type="ECO:0000313" key="1">
    <source>
        <dbReference type="EMBL" id="KKL86170.1"/>
    </source>
</evidence>
<reference evidence="1" key="1">
    <citation type="journal article" date="2015" name="Nature">
        <title>Complex archaea that bridge the gap between prokaryotes and eukaryotes.</title>
        <authorList>
            <person name="Spang A."/>
            <person name="Saw J.H."/>
            <person name="Jorgensen S.L."/>
            <person name="Zaremba-Niedzwiedzka K."/>
            <person name="Martijn J."/>
            <person name="Lind A.E."/>
            <person name="van Eijk R."/>
            <person name="Schleper C."/>
            <person name="Guy L."/>
            <person name="Ettema T.J."/>
        </authorList>
    </citation>
    <scope>NUCLEOTIDE SEQUENCE</scope>
</reference>
<dbReference type="EMBL" id="LAZR01021191">
    <property type="protein sequence ID" value="KKL86170.1"/>
    <property type="molecule type" value="Genomic_DNA"/>
</dbReference>
<protein>
    <recommendedName>
        <fullName evidence="2">DUF5131 family protein</fullName>
    </recommendedName>
</protein>
<accession>A0A0F9HWS9</accession>
<dbReference type="AlphaFoldDB" id="A0A0F9HWS9"/>